<feature type="region of interest" description="Disordered" evidence="5">
    <location>
        <begin position="359"/>
        <end position="392"/>
    </location>
</feature>
<dbReference type="OrthoDB" id="610608at2759"/>
<dbReference type="RefSeq" id="XP_018268141.1">
    <property type="nucleotide sequence ID" value="XM_018414958.1"/>
</dbReference>
<dbReference type="GeneID" id="28975406"/>
<dbReference type="GO" id="GO:0071949">
    <property type="term" value="F:FAD binding"/>
    <property type="evidence" value="ECO:0007669"/>
    <property type="project" value="InterPro"/>
</dbReference>
<dbReference type="PANTHER" id="PTHR43762">
    <property type="entry name" value="L-GULONOLACTONE OXIDASE"/>
    <property type="match status" value="1"/>
</dbReference>
<dbReference type="PANTHER" id="PTHR43762:SF1">
    <property type="entry name" value="D-ARABINONO-1,4-LACTONE OXIDASE"/>
    <property type="match status" value="1"/>
</dbReference>
<evidence type="ECO:0000256" key="4">
    <source>
        <dbReference type="ARBA" id="ARBA00033418"/>
    </source>
</evidence>
<proteinExistence type="predicted"/>
<evidence type="ECO:0000256" key="2">
    <source>
        <dbReference type="ARBA" id="ARBA00013136"/>
    </source>
</evidence>
<keyword evidence="8" id="KW-1185">Reference proteome</keyword>
<evidence type="ECO:0000313" key="7">
    <source>
        <dbReference type="EMBL" id="KPV72092.1"/>
    </source>
</evidence>
<dbReference type="PIRSF" id="PIRSF000136">
    <property type="entry name" value="LGO_GLO"/>
    <property type="match status" value="1"/>
</dbReference>
<dbReference type="InterPro" id="IPR016166">
    <property type="entry name" value="FAD-bd_PCMH"/>
</dbReference>
<feature type="domain" description="FAD-binding PCMH-type" evidence="6">
    <location>
        <begin position="44"/>
        <end position="219"/>
    </location>
</feature>
<dbReference type="Gene3D" id="1.10.45.10">
    <property type="entry name" value="Vanillyl-alcohol Oxidase, Chain A, domain 4"/>
    <property type="match status" value="1"/>
</dbReference>
<dbReference type="GO" id="GO:0003885">
    <property type="term" value="F:D-arabinono-1,4-lactone oxidase activity"/>
    <property type="evidence" value="ECO:0007669"/>
    <property type="project" value="UniProtKB-EC"/>
</dbReference>
<dbReference type="UniPathway" id="UPA00771">
    <property type="reaction ID" value="UER00766"/>
</dbReference>
<name>A0A0P9EFE3_RHOGW</name>
<dbReference type="InterPro" id="IPR010031">
    <property type="entry name" value="FAD_lactone_oxidase-like"/>
</dbReference>
<keyword evidence="3" id="KW-0560">Oxidoreductase</keyword>
<gene>
    <name evidence="7" type="ORF">RHOBADRAFT_47275</name>
</gene>
<dbReference type="AlphaFoldDB" id="A0A0P9EFE3"/>
<dbReference type="InterPro" id="IPR036318">
    <property type="entry name" value="FAD-bd_PCMH-like_sf"/>
</dbReference>
<dbReference type="GO" id="GO:0005739">
    <property type="term" value="C:mitochondrion"/>
    <property type="evidence" value="ECO:0007669"/>
    <property type="project" value="TreeGrafter"/>
</dbReference>
<evidence type="ECO:0000256" key="5">
    <source>
        <dbReference type="SAM" id="MobiDB-lite"/>
    </source>
</evidence>
<dbReference type="Gene3D" id="3.30.43.10">
    <property type="entry name" value="Uridine Diphospho-n-acetylenolpyruvylglucosamine Reductase, domain 2"/>
    <property type="match status" value="1"/>
</dbReference>
<dbReference type="InterPro" id="IPR016171">
    <property type="entry name" value="Vanillyl_alc_oxidase_C-sub2"/>
</dbReference>
<dbReference type="STRING" id="578459.A0A0P9EFE3"/>
<dbReference type="EC" id="1.1.3.37" evidence="2"/>
<protein>
    <recommendedName>
        <fullName evidence="2">D-arabinono-1,4-lactone oxidase</fullName>
        <ecNumber evidence="2">1.1.3.37</ecNumber>
    </recommendedName>
    <alternativeName>
        <fullName evidence="4">L-galactono-gamma-lactone oxidase</fullName>
    </alternativeName>
</protein>
<feature type="region of interest" description="Disordered" evidence="5">
    <location>
        <begin position="467"/>
        <end position="489"/>
    </location>
</feature>
<dbReference type="GO" id="GO:0016020">
    <property type="term" value="C:membrane"/>
    <property type="evidence" value="ECO:0007669"/>
    <property type="project" value="InterPro"/>
</dbReference>
<feature type="compositionally biased region" description="Low complexity" evidence="5">
    <location>
        <begin position="366"/>
        <end position="392"/>
    </location>
</feature>
<dbReference type="InterPro" id="IPR007173">
    <property type="entry name" value="ALO_C"/>
</dbReference>
<comment type="pathway">
    <text evidence="1">Cofactor biosynthesis; D-erythroascorbate biosynthesis; dehydro-D-arabinono-1,4-lactone from D-arabinose: step 2/2.</text>
</comment>
<dbReference type="Proteomes" id="UP000053890">
    <property type="component" value="Unassembled WGS sequence"/>
</dbReference>
<evidence type="ECO:0000259" key="6">
    <source>
        <dbReference type="PROSITE" id="PS51387"/>
    </source>
</evidence>
<dbReference type="Pfam" id="PF01565">
    <property type="entry name" value="FAD_binding_4"/>
    <property type="match status" value="1"/>
</dbReference>
<evidence type="ECO:0000256" key="1">
    <source>
        <dbReference type="ARBA" id="ARBA00005083"/>
    </source>
</evidence>
<dbReference type="SUPFAM" id="SSF56176">
    <property type="entry name" value="FAD-binding/transporter-associated domain-like"/>
    <property type="match status" value="1"/>
</dbReference>
<dbReference type="InterPro" id="IPR016167">
    <property type="entry name" value="FAD-bd_PCMH_sub1"/>
</dbReference>
<dbReference type="InterPro" id="IPR016169">
    <property type="entry name" value="FAD-bd_PCMH_sub2"/>
</dbReference>
<dbReference type="Pfam" id="PF04030">
    <property type="entry name" value="ALO"/>
    <property type="match status" value="2"/>
</dbReference>
<organism evidence="7 8">
    <name type="scientific">Rhodotorula graminis (strain WP1)</name>
    <dbReference type="NCBI Taxonomy" id="578459"/>
    <lineage>
        <taxon>Eukaryota</taxon>
        <taxon>Fungi</taxon>
        <taxon>Dikarya</taxon>
        <taxon>Basidiomycota</taxon>
        <taxon>Pucciniomycotina</taxon>
        <taxon>Microbotryomycetes</taxon>
        <taxon>Sporidiobolales</taxon>
        <taxon>Sporidiobolaceae</taxon>
        <taxon>Rhodotorula</taxon>
    </lineage>
</organism>
<feature type="region of interest" description="Disordered" evidence="5">
    <location>
        <begin position="414"/>
        <end position="447"/>
    </location>
</feature>
<reference evidence="7 8" key="1">
    <citation type="journal article" date="2015" name="Front. Microbiol.">
        <title>Genome sequence of the plant growth promoting endophytic yeast Rhodotorula graminis WP1.</title>
        <authorList>
            <person name="Firrincieli A."/>
            <person name="Otillar R."/>
            <person name="Salamov A."/>
            <person name="Schmutz J."/>
            <person name="Khan Z."/>
            <person name="Redman R.S."/>
            <person name="Fleck N.D."/>
            <person name="Lindquist E."/>
            <person name="Grigoriev I.V."/>
            <person name="Doty S.L."/>
        </authorList>
    </citation>
    <scope>NUCLEOTIDE SEQUENCE [LARGE SCALE GENOMIC DNA]</scope>
    <source>
        <strain evidence="7 8">WP1</strain>
    </source>
</reference>
<dbReference type="Gene3D" id="3.30.70.2520">
    <property type="match status" value="1"/>
</dbReference>
<sequence length="675" mass="74060">MAPLPPPDAPSLAALSTAELRSLLAPCTTLAGPGLVFRNWATTFRSLVTARFKPTTVDQVRWAVELARREGRELRAAGAGHSPSDIVCTGGYLLDLRSLDKVLDVDSATQTFHAEGGIVLKNLHPIIAERGNLAISSLGSISDQTLAGAISTSTHGSGVSFPSISTTATFLDIVLPLPDAPVVRVSRAADEDPDLFHAALCGLGAVGIVVGVGMRAERTFKLEEETFSMRFDEFTRHWSEIAESAEHVRCWWFPQVGRVKVSRLNRTDKPVTPRPSALSLWYSDIFLAKRVHALALFAARYVPSLLPYHAWFMWTFVHQPGPVDWRLFARGLWSRLSGRVTADDPWPRVEELEGFADEAKREERAAAASGDPARAAANEPQSSVSPASPASSAVTLVDDEAVLVDDKKLPAPAAPLMDLLTPPYTPPALSPSDGTSPTRRPRSALPLSLPEPAFVTIDTVLDESLDVDEKRTSASSTTATSPGKKHSLPWPILEDEPTYRVDQSVNIFNYDCGFPQYTYESCVPYTSTGSALYALNDWHTRELAKPGYPLRAHFPVEIRWADKDDAWLSPTGSGRGCYLGAIQYRPYNLPVPYRAHFARFAALLGASARPHWAKTHQLTPGDLAALYPRLGDFVAVRERVDPQGVLANAYVRRHLMGEVEREGMEREGRRYKERA</sequence>
<dbReference type="EMBL" id="KQ474089">
    <property type="protein sequence ID" value="KPV72092.1"/>
    <property type="molecule type" value="Genomic_DNA"/>
</dbReference>
<dbReference type="PROSITE" id="PS51387">
    <property type="entry name" value="FAD_PCMH"/>
    <property type="match status" value="1"/>
</dbReference>
<dbReference type="Gene3D" id="3.30.465.10">
    <property type="match status" value="1"/>
</dbReference>
<dbReference type="InterPro" id="IPR006094">
    <property type="entry name" value="Oxid_FAD_bind_N"/>
</dbReference>
<evidence type="ECO:0000256" key="3">
    <source>
        <dbReference type="ARBA" id="ARBA00023002"/>
    </source>
</evidence>
<evidence type="ECO:0000313" key="8">
    <source>
        <dbReference type="Proteomes" id="UP000053890"/>
    </source>
</evidence>
<accession>A0A0P9EFE3</accession>
<dbReference type="OMA" id="NDWHTRE"/>